<dbReference type="Pfam" id="PF00072">
    <property type="entry name" value="Response_reg"/>
    <property type="match status" value="1"/>
</dbReference>
<keyword evidence="3 6" id="KW-0597">Phosphoprotein</keyword>
<dbReference type="PROSITE" id="PS50110">
    <property type="entry name" value="RESPONSE_REGULATORY"/>
    <property type="match status" value="1"/>
</dbReference>
<dbReference type="PROSITE" id="PS50109">
    <property type="entry name" value="HIS_KIN"/>
    <property type="match status" value="1"/>
</dbReference>
<dbReference type="SMART" id="SM00448">
    <property type="entry name" value="REC"/>
    <property type="match status" value="1"/>
</dbReference>
<dbReference type="Gene3D" id="3.30.565.10">
    <property type="entry name" value="Histidine kinase-like ATPase, C-terminal domain"/>
    <property type="match status" value="1"/>
</dbReference>
<dbReference type="PANTHER" id="PTHR43047:SF69">
    <property type="entry name" value="HISTIDINE KINASE CONTAINING CHEY-HOMOLOGOUS RECEIVER DOMAIN-RELATED"/>
    <property type="match status" value="1"/>
</dbReference>
<dbReference type="EMBL" id="CDMZ01004109">
    <property type="protein sequence ID" value="CEM48673.1"/>
    <property type="molecule type" value="Genomic_DNA"/>
</dbReference>
<dbReference type="InterPro" id="IPR036890">
    <property type="entry name" value="HATPase_C_sf"/>
</dbReference>
<keyword evidence="5" id="KW-0418">Kinase</keyword>
<evidence type="ECO:0000256" key="6">
    <source>
        <dbReference type="PROSITE-ProRule" id="PRU00169"/>
    </source>
</evidence>
<feature type="transmembrane region" description="Helical" evidence="8">
    <location>
        <begin position="1476"/>
        <end position="1496"/>
    </location>
</feature>
<proteinExistence type="predicted"/>
<feature type="region of interest" description="Disordered" evidence="7">
    <location>
        <begin position="1411"/>
        <end position="1462"/>
    </location>
</feature>
<reference evidence="11" key="1">
    <citation type="submission" date="2014-11" db="EMBL/GenBank/DDBJ databases">
        <authorList>
            <person name="Otto D Thomas"/>
            <person name="Naeem Raeece"/>
        </authorList>
    </citation>
    <scope>NUCLEOTIDE SEQUENCE</scope>
</reference>
<dbReference type="Gene3D" id="1.10.287.130">
    <property type="match status" value="1"/>
</dbReference>
<feature type="compositionally biased region" description="Basic and acidic residues" evidence="7">
    <location>
        <begin position="1882"/>
        <end position="1897"/>
    </location>
</feature>
<keyword evidence="8" id="KW-0812">Transmembrane</keyword>
<evidence type="ECO:0000256" key="4">
    <source>
        <dbReference type="ARBA" id="ARBA00022679"/>
    </source>
</evidence>
<feature type="compositionally biased region" description="Acidic residues" evidence="7">
    <location>
        <begin position="398"/>
        <end position="413"/>
    </location>
</feature>
<dbReference type="PRINTS" id="PR00344">
    <property type="entry name" value="BCTRLSENSOR"/>
</dbReference>
<feature type="modified residue" description="4-aspartylphosphate" evidence="6">
    <location>
        <position position="2183"/>
    </location>
</feature>
<dbReference type="GO" id="GO:0005886">
    <property type="term" value="C:plasma membrane"/>
    <property type="evidence" value="ECO:0007669"/>
    <property type="project" value="TreeGrafter"/>
</dbReference>
<feature type="transmembrane region" description="Helical" evidence="8">
    <location>
        <begin position="1502"/>
        <end position="1519"/>
    </location>
</feature>
<feature type="domain" description="Response regulatory" evidence="10">
    <location>
        <begin position="2132"/>
        <end position="2326"/>
    </location>
</feature>
<dbReference type="SUPFAM" id="SSF52172">
    <property type="entry name" value="CheY-like"/>
    <property type="match status" value="1"/>
</dbReference>
<keyword evidence="8" id="KW-1133">Transmembrane helix</keyword>
<feature type="compositionally biased region" description="Basic and acidic residues" evidence="7">
    <location>
        <begin position="387"/>
        <end position="397"/>
    </location>
</feature>
<feature type="region of interest" description="Disordered" evidence="7">
    <location>
        <begin position="1123"/>
        <end position="1142"/>
    </location>
</feature>
<evidence type="ECO:0000256" key="2">
    <source>
        <dbReference type="ARBA" id="ARBA00012438"/>
    </source>
</evidence>
<protein>
    <recommendedName>
        <fullName evidence="2">histidine kinase</fullName>
        <ecNumber evidence="2">2.7.13.3</ecNumber>
    </recommendedName>
</protein>
<feature type="domain" description="Histidine kinase" evidence="9">
    <location>
        <begin position="1651"/>
        <end position="2002"/>
    </location>
</feature>
<dbReference type="VEuPathDB" id="CryptoDB:Cvel_8970"/>
<dbReference type="InterPro" id="IPR003661">
    <property type="entry name" value="HisK_dim/P_dom"/>
</dbReference>
<comment type="catalytic activity">
    <reaction evidence="1">
        <text>ATP + protein L-histidine = ADP + protein N-phospho-L-histidine.</text>
        <dbReference type="EC" id="2.7.13.3"/>
    </reaction>
</comment>
<dbReference type="GO" id="GO:0009927">
    <property type="term" value="F:histidine phosphotransfer kinase activity"/>
    <property type="evidence" value="ECO:0007669"/>
    <property type="project" value="TreeGrafter"/>
</dbReference>
<dbReference type="GO" id="GO:0000155">
    <property type="term" value="F:phosphorelay sensor kinase activity"/>
    <property type="evidence" value="ECO:0007669"/>
    <property type="project" value="InterPro"/>
</dbReference>
<feature type="compositionally biased region" description="Basic and acidic residues" evidence="7">
    <location>
        <begin position="2068"/>
        <end position="2096"/>
    </location>
</feature>
<sequence length="2329" mass="257514">MDGRGERGISITSRRRRGDAVAKSFSSSLLSRLRGCRLLSVSLSFLCWVISVQPGEGIGAEERGSHAPAFSFLSRASLSFSPRRLLSPSENPTRRKRTQKSPVVLAAGDPISVPLSGKAVLDQFLKVEEEGDDLEETGEKSLEETESREDEEPEAENPSQSPEDFVGRSVRITYGRYKGCYGIIKDWRVREGGSVTYHVKRNCKIGTEDFHGKKRYFVPHELYSGHEKMWWYAPSQLETLVLAPLPPPEKNSIWKSKKKDNQSVSLEDRLLRGQALTSEWEGEGPPERDKPKKPMMVQDKLQEVVKEAEAEEDDDFDPLGLLGGQQGQDTEGEEGDGEEEGEEDEEEEEEEEMIEEEIQDDGSDADEEEAAADEDEQEIAMIEDEKEPTMDDYRDLLDYSDEEEGGEEEEEEQEERKGGLEKSAATKGNGRESEGPQQEKEERAETGTERGDMDSEEAPEPLYIDAAIPLPNKAPPFSFETEEIQSDSSQTEGEEEDEKTRQARAYKRLPLASEIFKPSTNPRAESARAMVVRAMRDIQSPKEVLNLFFANDQFADFGIGSQALRRLTKLCTVDRNLLRDGIPKRQVLKRNAKARAELWTDSKRAEALLERCVEWLRKERAGMRGGGRKSFLFDLGDTPRNLLKLGLLTTVSDEEPRRLTEAERPSERAKELAKELMEEIVSSATDRLQRPNSLRGDELEPYPLSVCAYAFAKVGILPSSNGHKDASAFWIALSEVATSILGEFAALVEEDGNEITEAHPYLQKAKGGGKRSRQGLGMAGPKAQDLSNLAWALATAQLDADHPLWDALAPLCAYRAPEMTPQGLANSAWAFAKVGSDHPVMFRKISQVCLSQGMKDFTPPDLAQLSWAFSRFGFNDAHLFEKICDQTALKAARFDPKGVSTSLLAFASLNNLDFLTRVPARVLCAQTAPRLCEYTGEQLARLLSAGLSLGAFESAGMDGWGREVRKHQEERRRLGSGERGQLVEDAASGAEILNLDGPQMFRSVVEELTLRLKGEGKETADGGEVSDDALGFAVSAVASRGVLNLDFLEAAFDHARRLVREGRATIDQLARVLAGGAMVGAKSDELVGEVAGLAEESLDEIRGETLVALCSFFARFDPASMSKAGGMMGGETDEKGETDGEDEDGMLAFEKVTMFLGAARERLIEEAGKYEGEEGERTAGRSEEGRGIFGGGRLTVHEIVQIFFSLVEAGTVESSDTEVLQVIASVVRKALEDLNALDRQHLMGAARLLELGGLAEAHAEKMEEESEKEKEEEEEETAGKSDRVGQAAMEFMDLFNKMPRQVMSQDMQGYEEFMRARERQREVHAQAAVAALRHSGVLATVQKEHLRTEQEEQVKQNLERMIATEELKEESKLPPPSSILPLSHVSERKLKQIDLEDVVVVRGDTTLSFKEMAQRTDPKRRSDLADAPPFEYFPPGAGGENASKPPVRRKKEGKEKKDGGQGGGALHYLSRIAMKWFFFLGSFYVLLWALQCIELWGFVVRFSYLFFLYLAISPTMIARKKMSVKQIETRSFVTTLMTIVWGGMTLYSTRDAVEGIILTRHGVFSLWNKLLLVPMHYSDAYFWTLNVVDTVMWISSSPGGFPIQVCVGFGIVATSLAAVQRHLVTRTLMEVFTEVQRREKAEEAKERFLSYIMHEMRNPLSGAALLLVEFRGLLTDLAAAAASNAQSLHVSVKKETARMLILTTMLGGQFDKMRGVCDDVLQLEKLDKGGFSFVFSSQDVHEWMTEVAEKQRILMRGSGTDVQMYTQWKVEGEEVEKLLHARPLGVADFTRLEQVIDNFVGNARKFTKEGEISVEASLRFPSPSEQQHLEGLLLVSSDATENEEGAEEGEKSSRRKKRGNRRSNTKPQWRAAMRELMVLDESSSKHSEAYETPDQKSTRSAFTNRRERGPQSGPFGALQWVVFRLTVKDTGPGLSAEDISKLCLPYSQIRAGELQNGGGTGLGLCICSSFVKAHGGGQIGAQSEGRGKGSQFFFQIFLPLLAPNGEKQTPSNSFKGLLTPRVPLGVSPSSTRSHETPRRRQLSAAAYDKFATAVESKPRSPTSLDENEGGREEETHEGGAHGMGGEKNENKERGEAQPKLRLIAASPCASSPAGTGSASDSLSLNRTKYSADVLVVDDDRFCLMASEAAVRRMGYSVETATGGQEALDLIVNEDKRYRLILMDNSMGGMDGPCATKAIVKHFEQEHARIAKRTEQKSPQSVGNSSEEKVDASAAVYLFDSSEDPLKGGPGKQGTQPEMLEGPEEAYGDMLGPSEDPSQVLRVPFILGCTADTSEEVERLFVEAGGAGMMHKPVQIAKMSDWLTRLRNRS</sequence>
<keyword evidence="4" id="KW-0808">Transferase</keyword>
<feature type="compositionally biased region" description="Basic and acidic residues" evidence="7">
    <location>
        <begin position="1412"/>
        <end position="1424"/>
    </location>
</feature>
<feature type="compositionally biased region" description="Basic residues" evidence="7">
    <location>
        <begin position="1853"/>
        <end position="1864"/>
    </location>
</feature>
<evidence type="ECO:0000256" key="5">
    <source>
        <dbReference type="ARBA" id="ARBA00022777"/>
    </source>
</evidence>
<dbReference type="InterPro" id="IPR036097">
    <property type="entry name" value="HisK_dim/P_sf"/>
</dbReference>
<evidence type="ECO:0000259" key="9">
    <source>
        <dbReference type="PROSITE" id="PS50109"/>
    </source>
</evidence>
<dbReference type="PANTHER" id="PTHR43047">
    <property type="entry name" value="TWO-COMPONENT HISTIDINE PROTEIN KINASE"/>
    <property type="match status" value="1"/>
</dbReference>
<name>A0A0G4HW37_9ALVE</name>
<feature type="region of interest" description="Disordered" evidence="7">
    <location>
        <begin position="83"/>
        <end position="103"/>
    </location>
</feature>
<dbReference type="InterPro" id="IPR011006">
    <property type="entry name" value="CheY-like_superfamily"/>
</dbReference>
<dbReference type="Gene3D" id="3.40.50.2300">
    <property type="match status" value="1"/>
</dbReference>
<evidence type="ECO:0000259" key="10">
    <source>
        <dbReference type="PROSITE" id="PS50110"/>
    </source>
</evidence>
<dbReference type="SUPFAM" id="SSF47384">
    <property type="entry name" value="Homodimeric domain of signal transducing histidine kinase"/>
    <property type="match status" value="1"/>
</dbReference>
<feature type="compositionally biased region" description="Basic and acidic residues" evidence="7">
    <location>
        <begin position="429"/>
        <end position="453"/>
    </location>
</feature>
<dbReference type="InterPro" id="IPR005467">
    <property type="entry name" value="His_kinase_dom"/>
</dbReference>
<feature type="compositionally biased region" description="Acidic residues" evidence="7">
    <location>
        <begin position="1262"/>
        <end position="1276"/>
    </location>
</feature>
<evidence type="ECO:0000256" key="3">
    <source>
        <dbReference type="ARBA" id="ARBA00022553"/>
    </source>
</evidence>
<feature type="region of interest" description="Disordered" evidence="7">
    <location>
        <begin position="2008"/>
        <end position="2096"/>
    </location>
</feature>
<feature type="region of interest" description="Disordered" evidence="7">
    <location>
        <begin position="2240"/>
        <end position="2262"/>
    </location>
</feature>
<evidence type="ECO:0000313" key="11">
    <source>
        <dbReference type="EMBL" id="CEM48673.1"/>
    </source>
</evidence>
<dbReference type="InterPro" id="IPR004358">
    <property type="entry name" value="Sig_transdc_His_kin-like_C"/>
</dbReference>
<dbReference type="InterPro" id="IPR001789">
    <property type="entry name" value="Sig_transdc_resp-reg_receiver"/>
</dbReference>
<accession>A0A0G4HW37</accession>
<feature type="region of interest" description="Disordered" evidence="7">
    <location>
        <begin position="275"/>
        <end position="502"/>
    </location>
</feature>
<gene>
    <name evidence="11" type="ORF">Cvel_8970</name>
</gene>
<dbReference type="CDD" id="cd00082">
    <property type="entry name" value="HisKA"/>
    <property type="match status" value="1"/>
</dbReference>
<dbReference type="SUPFAM" id="SSF55874">
    <property type="entry name" value="ATPase domain of HSP90 chaperone/DNA topoisomerase II/histidine kinase"/>
    <property type="match status" value="2"/>
</dbReference>
<evidence type="ECO:0000256" key="8">
    <source>
        <dbReference type="SAM" id="Phobius"/>
    </source>
</evidence>
<evidence type="ECO:0000256" key="7">
    <source>
        <dbReference type="SAM" id="MobiDB-lite"/>
    </source>
</evidence>
<organism evidence="11">
    <name type="scientific">Chromera velia CCMP2878</name>
    <dbReference type="NCBI Taxonomy" id="1169474"/>
    <lineage>
        <taxon>Eukaryota</taxon>
        <taxon>Sar</taxon>
        <taxon>Alveolata</taxon>
        <taxon>Colpodellida</taxon>
        <taxon>Chromeraceae</taxon>
        <taxon>Chromera</taxon>
    </lineage>
</organism>
<feature type="region of interest" description="Disordered" evidence="7">
    <location>
        <begin position="131"/>
        <end position="165"/>
    </location>
</feature>
<keyword evidence="8" id="KW-0472">Membrane</keyword>
<feature type="region of interest" description="Disordered" evidence="7">
    <location>
        <begin position="1835"/>
        <end position="1913"/>
    </location>
</feature>
<evidence type="ECO:0000256" key="1">
    <source>
        <dbReference type="ARBA" id="ARBA00000085"/>
    </source>
</evidence>
<dbReference type="SMART" id="SM00387">
    <property type="entry name" value="HATPase_c"/>
    <property type="match status" value="1"/>
</dbReference>
<dbReference type="InterPro" id="IPR003594">
    <property type="entry name" value="HATPase_dom"/>
</dbReference>
<feature type="region of interest" description="Disordered" evidence="7">
    <location>
        <begin position="1260"/>
        <end position="1283"/>
    </location>
</feature>
<dbReference type="Pfam" id="PF02518">
    <property type="entry name" value="HATPase_c"/>
    <property type="match status" value="1"/>
</dbReference>
<feature type="compositionally biased region" description="Acidic residues" evidence="7">
    <location>
        <begin position="330"/>
        <end position="386"/>
    </location>
</feature>
<feature type="compositionally biased region" description="Acidic residues" evidence="7">
    <location>
        <begin position="146"/>
        <end position="155"/>
    </location>
</feature>
<dbReference type="EC" id="2.7.13.3" evidence="2"/>